<organism evidence="6 7">
    <name type="scientific">Polaribacter atrinae</name>
    <dbReference type="NCBI Taxonomy" id="1333662"/>
    <lineage>
        <taxon>Bacteria</taxon>
        <taxon>Pseudomonadati</taxon>
        <taxon>Bacteroidota</taxon>
        <taxon>Flavobacteriia</taxon>
        <taxon>Flavobacteriales</taxon>
        <taxon>Flavobacteriaceae</taxon>
    </lineage>
</organism>
<sequence>MENSIRPYVLADINWKTVKETDYKVAILPWGASEAHNYHLPYATDNFQAEFVAIEAAKKAWEKKAKVIVLPTIPFGVNTGQMDVKLCMNMSPSTQYAVLKDVVQVLNAHDIQKLVIVNSHGGNNFKQMIRELSLAFPKNFVCAINWWQVANANDYFNEPGDHAGELETSAIMHIKPHLVLPLEEAGNGTEKKFKIKGLKEGWVSTQRQWTEVTKDTGVGNPKFATAEKGKIFLEVVVDKVAEFFGELYHADAKNMYE</sequence>
<comment type="cofactor">
    <cofactor evidence="1">
        <name>Zn(2+)</name>
        <dbReference type="ChEBI" id="CHEBI:29105"/>
    </cofactor>
</comment>
<dbReference type="RefSeq" id="WP_068452043.1">
    <property type="nucleotide sequence ID" value="NZ_CP150660.1"/>
</dbReference>
<evidence type="ECO:0000256" key="4">
    <source>
        <dbReference type="ARBA" id="ARBA00022833"/>
    </source>
</evidence>
<dbReference type="STRING" id="1333662.LPB303_15115"/>
<comment type="similarity">
    <text evidence="5">Belongs to the creatininase superfamily.</text>
</comment>
<dbReference type="InterPro" id="IPR003785">
    <property type="entry name" value="Creatininase/forma_Hydrolase"/>
</dbReference>
<keyword evidence="3" id="KW-0378">Hydrolase</keyword>
<reference evidence="6 7" key="1">
    <citation type="submission" date="2016-02" db="EMBL/GenBank/DDBJ databases">
        <title>Draft genome sequence of Polaribacter atrinae KACC17473.</title>
        <authorList>
            <person name="Shin S.-K."/>
            <person name="Yi H."/>
        </authorList>
    </citation>
    <scope>NUCLEOTIDE SEQUENCE [LARGE SCALE GENOMIC DNA]</scope>
    <source>
        <strain evidence="6 7">KACC 17473</strain>
    </source>
</reference>
<protein>
    <submittedName>
        <fullName evidence="6">Amidase</fullName>
    </submittedName>
</protein>
<gene>
    <name evidence="6" type="ORF">LPB303_15115</name>
</gene>
<dbReference type="OrthoDB" id="9801445at2"/>
<dbReference type="EMBL" id="LVWE01000061">
    <property type="protein sequence ID" value="OAD42249.1"/>
    <property type="molecule type" value="Genomic_DNA"/>
</dbReference>
<dbReference type="InterPro" id="IPR024087">
    <property type="entry name" value="Creatininase-like_sf"/>
</dbReference>
<dbReference type="GO" id="GO:0016811">
    <property type="term" value="F:hydrolase activity, acting on carbon-nitrogen (but not peptide) bonds, in linear amides"/>
    <property type="evidence" value="ECO:0007669"/>
    <property type="project" value="TreeGrafter"/>
</dbReference>
<keyword evidence="2" id="KW-0479">Metal-binding</keyword>
<dbReference type="Gene3D" id="3.40.50.10310">
    <property type="entry name" value="Creatininase"/>
    <property type="match status" value="1"/>
</dbReference>
<dbReference type="Proteomes" id="UP000076923">
    <property type="component" value="Unassembled WGS sequence"/>
</dbReference>
<evidence type="ECO:0000256" key="2">
    <source>
        <dbReference type="ARBA" id="ARBA00022723"/>
    </source>
</evidence>
<proteinExistence type="inferred from homology"/>
<evidence type="ECO:0000256" key="5">
    <source>
        <dbReference type="ARBA" id="ARBA00024029"/>
    </source>
</evidence>
<dbReference type="GO" id="GO:0009231">
    <property type="term" value="P:riboflavin biosynthetic process"/>
    <property type="evidence" value="ECO:0007669"/>
    <property type="project" value="TreeGrafter"/>
</dbReference>
<name>A0A176T2X8_9FLAO</name>
<evidence type="ECO:0000256" key="3">
    <source>
        <dbReference type="ARBA" id="ARBA00022801"/>
    </source>
</evidence>
<dbReference type="PANTHER" id="PTHR35005">
    <property type="entry name" value="3-DEHYDRO-SCYLLO-INOSOSE HYDROLASE"/>
    <property type="match status" value="1"/>
</dbReference>
<dbReference type="AlphaFoldDB" id="A0A176T2X8"/>
<keyword evidence="4" id="KW-0862">Zinc</keyword>
<dbReference type="PANTHER" id="PTHR35005:SF1">
    <property type="entry name" value="2-AMINO-5-FORMYLAMINO-6-RIBOSYLAMINOPYRIMIDIN-4(3H)-ONE 5'-MONOPHOSPHATE DEFORMYLASE"/>
    <property type="match status" value="1"/>
</dbReference>
<evidence type="ECO:0000313" key="7">
    <source>
        <dbReference type="Proteomes" id="UP000076923"/>
    </source>
</evidence>
<comment type="caution">
    <text evidence="6">The sequence shown here is derived from an EMBL/GenBank/DDBJ whole genome shotgun (WGS) entry which is preliminary data.</text>
</comment>
<keyword evidence="7" id="KW-1185">Reference proteome</keyword>
<dbReference type="SUPFAM" id="SSF102215">
    <property type="entry name" value="Creatininase"/>
    <property type="match status" value="1"/>
</dbReference>
<evidence type="ECO:0000313" key="6">
    <source>
        <dbReference type="EMBL" id="OAD42249.1"/>
    </source>
</evidence>
<evidence type="ECO:0000256" key="1">
    <source>
        <dbReference type="ARBA" id="ARBA00001947"/>
    </source>
</evidence>
<dbReference type="GO" id="GO:0046872">
    <property type="term" value="F:metal ion binding"/>
    <property type="evidence" value="ECO:0007669"/>
    <property type="project" value="UniProtKB-KW"/>
</dbReference>
<dbReference type="Pfam" id="PF02633">
    <property type="entry name" value="Creatininase"/>
    <property type="match status" value="1"/>
</dbReference>
<accession>A0A176T2X8</accession>